<sequence>MSSDLKIPTIPDEYFVAALRLIGMASLNGAYHASEFKKVGEVYDLLNALLHVYTEDSSDNELADGNEEGAESPRLTMDHLFIVEVAVAFALERGKLNEQKDLAEAVHAGFKEHNDAIRKQSAEADTNQTP</sequence>
<organism evidence="1 2">
    <name type="scientific">Candidatus Thiopontia autotrophica</name>
    <dbReference type="NCBI Taxonomy" id="2841688"/>
    <lineage>
        <taxon>Bacteria</taxon>
        <taxon>Pseudomonadati</taxon>
        <taxon>Pseudomonadota</taxon>
        <taxon>Gammaproteobacteria</taxon>
        <taxon>Candidatus Thiopontia</taxon>
    </lineage>
</organism>
<evidence type="ECO:0000313" key="1">
    <source>
        <dbReference type="EMBL" id="MBC8519211.1"/>
    </source>
</evidence>
<proteinExistence type="predicted"/>
<evidence type="ECO:0000313" key="2">
    <source>
        <dbReference type="Proteomes" id="UP000654401"/>
    </source>
</evidence>
<dbReference type="AlphaFoldDB" id="A0A8J6TPY6"/>
<gene>
    <name evidence="1" type="ORF">H8D24_02210</name>
</gene>
<accession>A0A8J6TPY6</accession>
<reference evidence="1 2" key="1">
    <citation type="submission" date="2020-08" db="EMBL/GenBank/DDBJ databases">
        <title>Bridging the membrane lipid divide: bacteria of the FCB group superphylum have the potential to synthesize archaeal ether lipids.</title>
        <authorList>
            <person name="Villanueva L."/>
            <person name="Von Meijenfeldt F.A.B."/>
            <person name="Westbye A.B."/>
            <person name="Yadav S."/>
            <person name="Hopmans E.C."/>
            <person name="Dutilh B.E."/>
            <person name="Sinninghe Damste J.S."/>
        </authorList>
    </citation>
    <scope>NUCLEOTIDE SEQUENCE [LARGE SCALE GENOMIC DNA]</scope>
    <source>
        <strain evidence="1">NIOZ-UU100</strain>
    </source>
</reference>
<dbReference type="Proteomes" id="UP000654401">
    <property type="component" value="Unassembled WGS sequence"/>
</dbReference>
<name>A0A8J6TPY6_9GAMM</name>
<dbReference type="EMBL" id="JACNFK010000018">
    <property type="protein sequence ID" value="MBC8519211.1"/>
    <property type="molecule type" value="Genomic_DNA"/>
</dbReference>
<protein>
    <submittedName>
        <fullName evidence="1">Uncharacterized protein</fullName>
    </submittedName>
</protein>
<comment type="caution">
    <text evidence="1">The sequence shown here is derived from an EMBL/GenBank/DDBJ whole genome shotgun (WGS) entry which is preliminary data.</text>
</comment>